<evidence type="ECO:0000313" key="6">
    <source>
        <dbReference type="Ensembl" id="ENSDCDP00010004437.1"/>
    </source>
</evidence>
<dbReference type="InterPro" id="IPR045864">
    <property type="entry name" value="aa-tRNA-synth_II/BPL/LPL"/>
</dbReference>
<evidence type="ECO:0000256" key="2">
    <source>
        <dbReference type="ARBA" id="ARBA00022705"/>
    </source>
</evidence>
<dbReference type="CDD" id="cd02426">
    <property type="entry name" value="Pol_gamma_b_Cterm"/>
    <property type="match status" value="1"/>
</dbReference>
<dbReference type="Ensembl" id="ENSDCDT00010004593.1">
    <property type="protein sequence ID" value="ENSDCDP00010004437.1"/>
    <property type="gene ID" value="ENSDCDG00010001970.1"/>
</dbReference>
<comment type="subcellular location">
    <subcellularLocation>
        <location evidence="1">Mitochondrion</location>
    </subcellularLocation>
</comment>
<accession>A0AAY4A626</accession>
<dbReference type="PANTHER" id="PTHR10745:SF8">
    <property type="entry name" value="DNA POLYMERASE SUBUNIT GAMMA-2, MITOCHONDRIAL"/>
    <property type="match status" value="1"/>
</dbReference>
<reference evidence="6 7" key="1">
    <citation type="submission" date="2020-06" db="EMBL/GenBank/DDBJ databases">
        <authorList>
            <consortium name="Wellcome Sanger Institute Data Sharing"/>
        </authorList>
    </citation>
    <scope>NUCLEOTIDE SEQUENCE [LARGE SCALE GENOMIC DNA]</scope>
</reference>
<keyword evidence="3" id="KW-0809">Transit peptide</keyword>
<reference evidence="6" key="3">
    <citation type="submission" date="2025-09" db="UniProtKB">
        <authorList>
            <consortium name="Ensembl"/>
        </authorList>
    </citation>
    <scope>IDENTIFICATION</scope>
</reference>
<proteinExistence type="predicted"/>
<gene>
    <name evidence="6" type="primary">POLG2</name>
</gene>
<dbReference type="Pfam" id="PF03129">
    <property type="entry name" value="HGTP_anticodon"/>
    <property type="match status" value="1"/>
</dbReference>
<dbReference type="Proteomes" id="UP000694580">
    <property type="component" value="Chromosome 3"/>
</dbReference>
<dbReference type="SUPFAM" id="SSF55681">
    <property type="entry name" value="Class II aaRS and biotin synthetases"/>
    <property type="match status" value="1"/>
</dbReference>
<keyword evidence="2" id="KW-0235">DNA replication</keyword>
<name>A0AAY4A626_9TELE</name>
<dbReference type="GeneTree" id="ENSGT00940000153759"/>
<feature type="domain" description="Anticodon-binding" evidence="5">
    <location>
        <begin position="320"/>
        <end position="405"/>
    </location>
</feature>
<dbReference type="InterPro" id="IPR042064">
    <property type="entry name" value="POLG2_C"/>
</dbReference>
<dbReference type="PANTHER" id="PTHR10745">
    <property type="entry name" value="GLYCYL-TRNA SYNTHETASE/DNA POLYMERASE SUBUNIT GAMMA-2"/>
    <property type="match status" value="1"/>
</dbReference>
<dbReference type="Gene3D" id="3.30.930.10">
    <property type="entry name" value="Bira Bifunctional Protein, Domain 2"/>
    <property type="match status" value="1"/>
</dbReference>
<evidence type="ECO:0000256" key="1">
    <source>
        <dbReference type="ARBA" id="ARBA00004173"/>
    </source>
</evidence>
<dbReference type="GO" id="GO:0006264">
    <property type="term" value="P:mitochondrial DNA replication"/>
    <property type="evidence" value="ECO:0007669"/>
    <property type="project" value="TreeGrafter"/>
</dbReference>
<dbReference type="InterPro" id="IPR036621">
    <property type="entry name" value="Anticodon-bd_dom_sf"/>
</dbReference>
<dbReference type="InterPro" id="IPR027031">
    <property type="entry name" value="Gly-tRNA_synthase/POLG2"/>
</dbReference>
<dbReference type="SUPFAM" id="SSF52954">
    <property type="entry name" value="Class II aaRS ABD-related"/>
    <property type="match status" value="1"/>
</dbReference>
<dbReference type="AlphaFoldDB" id="A0AAY4A626"/>
<evidence type="ECO:0000313" key="7">
    <source>
        <dbReference type="Proteomes" id="UP000694580"/>
    </source>
</evidence>
<organism evidence="6 7">
    <name type="scientific">Denticeps clupeoides</name>
    <name type="common">denticle herring</name>
    <dbReference type="NCBI Taxonomy" id="299321"/>
    <lineage>
        <taxon>Eukaryota</taxon>
        <taxon>Metazoa</taxon>
        <taxon>Chordata</taxon>
        <taxon>Craniata</taxon>
        <taxon>Vertebrata</taxon>
        <taxon>Euteleostomi</taxon>
        <taxon>Actinopterygii</taxon>
        <taxon>Neopterygii</taxon>
        <taxon>Teleostei</taxon>
        <taxon>Clupei</taxon>
        <taxon>Clupeiformes</taxon>
        <taxon>Denticipitoidei</taxon>
        <taxon>Denticipitidae</taxon>
        <taxon>Denticeps</taxon>
    </lineage>
</organism>
<keyword evidence="4" id="KW-0496">Mitochondrion</keyword>
<dbReference type="InterPro" id="IPR004154">
    <property type="entry name" value="Anticodon-bd"/>
</dbReference>
<evidence type="ECO:0000256" key="3">
    <source>
        <dbReference type="ARBA" id="ARBA00022946"/>
    </source>
</evidence>
<evidence type="ECO:0000259" key="5">
    <source>
        <dbReference type="Pfam" id="PF03129"/>
    </source>
</evidence>
<dbReference type="GO" id="GO:0005739">
    <property type="term" value="C:mitochondrion"/>
    <property type="evidence" value="ECO:0007669"/>
    <property type="project" value="UniProtKB-SubCell"/>
</dbReference>
<evidence type="ECO:0000256" key="4">
    <source>
        <dbReference type="ARBA" id="ARBA00023128"/>
    </source>
</evidence>
<keyword evidence="7" id="KW-1185">Reference proteome</keyword>
<dbReference type="Gene3D" id="3.40.50.800">
    <property type="entry name" value="Anticodon-binding domain"/>
    <property type="match status" value="1"/>
</dbReference>
<sequence length="413" mass="45863">MVASRFGRVLRRGAAPLPRTRRSLSGAALAQLGAQRFYVQPGERRAYGPLGAELKKNLLQQWWASALGCSRERILPIGSPLKLANGVTAVAARALPFAVSDRGSDRAGALQQYVPSLDLVGRRLPFGLAESGVCFPASEEALRGVELRCSPVTSAAEVTLASLAWFSSPRTSSQWLDHWTRQRMKWWRRFASTPSDFTSSDVDSKDLKSGTSHGVRILYRFPWGSEPLETLWSLGDTELLRTHQGARTKLQCRDGRRSVVPYVISMSSNMDHGLLAYLSNSLQQVQKVDGKQRLHQRKVLKLHPALAPVKVALDMGRGATVELRQVCEGLLQELQEAGITAWPGYLETAPQSMEQLHTKYDEMGVLFTMVISESTLESGLLHVRSRDTTIRETKHISEVKKFLLKYISAAENI</sequence>
<reference evidence="6" key="2">
    <citation type="submission" date="2025-08" db="UniProtKB">
        <authorList>
            <consortium name="Ensembl"/>
        </authorList>
    </citation>
    <scope>IDENTIFICATION</scope>
</reference>
<protein>
    <recommendedName>
        <fullName evidence="5">Anticodon-binding domain-containing protein</fullName>
    </recommendedName>
</protein>